<keyword evidence="2" id="KW-1185">Reference proteome</keyword>
<dbReference type="EMBL" id="CM039178">
    <property type="protein sequence ID" value="KAH9680265.1"/>
    <property type="molecule type" value="Genomic_DNA"/>
</dbReference>
<protein>
    <submittedName>
        <fullName evidence="1">Kinesin-like protein KIN-7O</fullName>
    </submittedName>
</protein>
<evidence type="ECO:0000313" key="1">
    <source>
        <dbReference type="EMBL" id="KAH9680265.1"/>
    </source>
</evidence>
<sequence length="1345" mass="150213">MERIHVTVRARPLSPEDAKSSPWRIVGNSIVIPNHSSKFEFDRIFDQDCKTLEVYEARTRDIVAAAVRGFNGTVFAYGQTNSGKTHTMRGSLTEPGVIPRAVHDLFDIIQGEVDREFLLRMSYMEIYNEDINDLLAPDHRKLQIHESLERGIYVAGLREEIVASPQQVLNLMDFGECISLVCCWLYISQLSANSYIRSSALLLIKQIIESRDKTEDDNNDNSCDAVRVSVLNLVDLAGSERAAKTGAEGVRLKEGSHINKSLMTLGTVIKKLSEGAESQGGHVPYRDSKLTRILQPALGGNANTAIICNITLAQIHADETKSSLQFASRALCVTNCARVNEASHSEHLEEEILRLRNTLLQSELERERIALELEEEKKAQAEREKVLQEQAKKIKNLSSMVLYSNRDENHERTKKNKRRDTWCPGNLSRESLQEVYSNVHLKASAVKSTRTEREMGPLLPFEELVNETEMEDESCKQDEDGRSYSSEDCNLPDPCALLNITSRRKVPLKKQSSFVEDNELLELQAEYEDLLLKFESHRTKSEMQIDFLTRKLAEVDCFCNLKCDDSSTYYVNECAPYGDKNASIRESEANLVIKQLQEKIKMLEEQKSSSRQNLDSLIELAMERDICASEKFDELREELLNAREEAKAAEERLASSESVGGMDEFKALVGHISGQQHSIICEYEKLHCCMRKKVSEVEREKEFSEQQNMENLDLLTQIQTLENELSYLSSSSLAREKESLRKDLEKTKSKLKETECKLKNAVQEKTKLEGEKAFAEREVKRLHGQNTLLERDITKLDSLAGRRRDSVVDKTSKMFDPKRGKSPGVPYELMQEDYKKLEILAFEMETAIASLEEQLAAASREREEALSRNENLASELEAMSERFIKSSTELNILREEVSGLRLGIEESKLDEQKMQSSIKILYEEKEELAMQLTDSLLEMEEEKAIWSAKEKASIEAIEEKAKLYNAECASLLKGMLKVRNELESCREECMYLRERLASSEEEAKLEKKCRDPGTMAAKKVDLLEEKLETEIGSLKATIDERFNNVQQKFSSLEAMLKLTELHLNPPLAVSIGQGGVAGEGSGNTKLVLSNGTEGGGPKTTSLAQPGATVHGRFGGGEELEVAGLGDSVAFGGDARPGQAEFWAGQGRFGPRQGCCGPGQAGFGPGLGGFGSRQVKFRGRWPGGGVTGEKGSSYDWNAAGEGFQPNMGLVKENFGLGLWDLQTLEMPMDGCIAWSAISPSMDSQKGKTDGGGVMFGGKGACVVSMARTTTTIVERTVMEYRERFELLSGRLGEVSKAVLEGNFMKGLKSEIRAALRLLRPRGLGESMELAQMIADKDTAAVSWIPP</sequence>
<reference evidence="2" key="1">
    <citation type="journal article" date="2023" name="Hortic. Res.">
        <title>A chromosome-level phased genome enabling allele-level studies in sweet orange: a case study on citrus Huanglongbing tolerance.</title>
        <authorList>
            <person name="Wu B."/>
            <person name="Yu Q."/>
            <person name="Deng Z."/>
            <person name="Duan Y."/>
            <person name="Luo F."/>
            <person name="Gmitter F. Jr."/>
        </authorList>
    </citation>
    <scope>NUCLEOTIDE SEQUENCE [LARGE SCALE GENOMIC DNA]</scope>
    <source>
        <strain evidence="2">cv. Valencia</strain>
    </source>
</reference>
<proteinExistence type="predicted"/>
<name>A0ACB8HZU4_CITSI</name>
<comment type="caution">
    <text evidence="1">The sequence shown here is derived from an EMBL/GenBank/DDBJ whole genome shotgun (WGS) entry which is preliminary data.</text>
</comment>
<accession>A0ACB8HZU4</accession>
<evidence type="ECO:0000313" key="2">
    <source>
        <dbReference type="Proteomes" id="UP000829398"/>
    </source>
</evidence>
<gene>
    <name evidence="1" type="ORF">KPL71_026490</name>
</gene>
<dbReference type="Proteomes" id="UP000829398">
    <property type="component" value="Chromosome 9"/>
</dbReference>
<organism evidence="1 2">
    <name type="scientific">Citrus sinensis</name>
    <name type="common">Sweet orange</name>
    <name type="synonym">Citrus aurantium var. sinensis</name>
    <dbReference type="NCBI Taxonomy" id="2711"/>
    <lineage>
        <taxon>Eukaryota</taxon>
        <taxon>Viridiplantae</taxon>
        <taxon>Streptophyta</taxon>
        <taxon>Embryophyta</taxon>
        <taxon>Tracheophyta</taxon>
        <taxon>Spermatophyta</taxon>
        <taxon>Magnoliopsida</taxon>
        <taxon>eudicotyledons</taxon>
        <taxon>Gunneridae</taxon>
        <taxon>Pentapetalae</taxon>
        <taxon>rosids</taxon>
        <taxon>malvids</taxon>
        <taxon>Sapindales</taxon>
        <taxon>Rutaceae</taxon>
        <taxon>Aurantioideae</taxon>
        <taxon>Citrus</taxon>
    </lineage>
</organism>